<dbReference type="AlphaFoldDB" id="A0A5B2VJ08"/>
<feature type="transmembrane region" description="Helical" evidence="1">
    <location>
        <begin position="77"/>
        <end position="99"/>
    </location>
</feature>
<protein>
    <submittedName>
        <fullName evidence="2">Uncharacterized protein</fullName>
    </submittedName>
</protein>
<dbReference type="OrthoDB" id="7361074at2"/>
<accession>A0A5B2VJ08</accession>
<feature type="transmembrane region" description="Helical" evidence="1">
    <location>
        <begin position="119"/>
        <end position="139"/>
    </location>
</feature>
<dbReference type="EMBL" id="VUOA01000014">
    <property type="protein sequence ID" value="KAA2238259.1"/>
    <property type="molecule type" value="Genomic_DNA"/>
</dbReference>
<feature type="transmembrane region" description="Helical" evidence="1">
    <location>
        <begin position="7"/>
        <end position="30"/>
    </location>
</feature>
<keyword evidence="3" id="KW-1185">Reference proteome</keyword>
<feature type="transmembrane region" description="Helical" evidence="1">
    <location>
        <begin position="50"/>
        <end position="70"/>
    </location>
</feature>
<evidence type="ECO:0000313" key="2">
    <source>
        <dbReference type="EMBL" id="KAA2238259.1"/>
    </source>
</evidence>
<evidence type="ECO:0000313" key="3">
    <source>
        <dbReference type="Proteomes" id="UP000323142"/>
    </source>
</evidence>
<organism evidence="2 3">
    <name type="scientific">Salinarimonas soli</name>
    <dbReference type="NCBI Taxonomy" id="1638099"/>
    <lineage>
        <taxon>Bacteria</taxon>
        <taxon>Pseudomonadati</taxon>
        <taxon>Pseudomonadota</taxon>
        <taxon>Alphaproteobacteria</taxon>
        <taxon>Hyphomicrobiales</taxon>
        <taxon>Salinarimonadaceae</taxon>
        <taxon>Salinarimonas</taxon>
    </lineage>
</organism>
<keyword evidence="1" id="KW-0472">Membrane</keyword>
<dbReference type="RefSeq" id="WP_149816207.1">
    <property type="nucleotide sequence ID" value="NZ_VUOA01000014.1"/>
</dbReference>
<name>A0A5B2VJ08_9HYPH</name>
<reference evidence="2 3" key="2">
    <citation type="submission" date="2019-09" db="EMBL/GenBank/DDBJ databases">
        <authorList>
            <person name="Jin C."/>
        </authorList>
    </citation>
    <scope>NUCLEOTIDE SEQUENCE [LARGE SCALE GENOMIC DNA]</scope>
    <source>
        <strain evidence="2 3">BN140002</strain>
    </source>
</reference>
<keyword evidence="1" id="KW-0812">Transmembrane</keyword>
<dbReference type="Proteomes" id="UP000323142">
    <property type="component" value="Unassembled WGS sequence"/>
</dbReference>
<sequence length="154" mass="16027">MSTTNRILVGFAAGFLSHVIFQGALGAALYAAHLIPALPWSLAGVPPLGIPRTVSLGCWAGLWGIAYVLLEPRITAALGRWTGGIAFGLVGPLMGHWFVAQPLRGLGVGGGFHAGMIPIEIAFHAVFGFGLAVLVWAAFGLGRRHPVAPQALRS</sequence>
<evidence type="ECO:0000256" key="1">
    <source>
        <dbReference type="SAM" id="Phobius"/>
    </source>
</evidence>
<proteinExistence type="predicted"/>
<reference evidence="2 3" key="1">
    <citation type="submission" date="2019-09" db="EMBL/GenBank/DDBJ databases">
        <title>Salinarimonas rosea gen. nov., sp. nov., a new member of the a-2 subgroup of the Proteobacteria.</title>
        <authorList>
            <person name="Liu J."/>
        </authorList>
    </citation>
    <scope>NUCLEOTIDE SEQUENCE [LARGE SCALE GENOMIC DNA]</scope>
    <source>
        <strain evidence="2 3">BN140002</strain>
    </source>
</reference>
<keyword evidence="1" id="KW-1133">Transmembrane helix</keyword>
<comment type="caution">
    <text evidence="2">The sequence shown here is derived from an EMBL/GenBank/DDBJ whole genome shotgun (WGS) entry which is preliminary data.</text>
</comment>
<gene>
    <name evidence="2" type="ORF">F0L46_06330</name>
</gene>